<dbReference type="Proteomes" id="UP000248863">
    <property type="component" value="Unassembled WGS sequence"/>
</dbReference>
<dbReference type="Pfam" id="PF07238">
    <property type="entry name" value="PilZ"/>
    <property type="match status" value="1"/>
</dbReference>
<gene>
    <name evidence="2" type="ORF">CH338_02945</name>
</gene>
<sequence length="82" mass="9038">MNDKRRFVRVRPSGLVPRVGKIFVDPKSPAIECQVIDVSAGGACLYVAGNGPIPKRFTFLHGAVKKSSRVVWEKGRKIGIQF</sequence>
<comment type="caution">
    <text evidence="2">The sequence shown here is derived from an EMBL/GenBank/DDBJ whole genome shotgun (WGS) entry which is preliminary data.</text>
</comment>
<evidence type="ECO:0000313" key="2">
    <source>
        <dbReference type="EMBL" id="RAI41482.1"/>
    </source>
</evidence>
<dbReference type="AlphaFoldDB" id="A0A327KW84"/>
<evidence type="ECO:0000313" key="3">
    <source>
        <dbReference type="Proteomes" id="UP000248863"/>
    </source>
</evidence>
<dbReference type="RefSeq" id="WP_111355545.1">
    <property type="nucleotide sequence ID" value="NZ_NHSK01000088.1"/>
</dbReference>
<evidence type="ECO:0000259" key="1">
    <source>
        <dbReference type="Pfam" id="PF07238"/>
    </source>
</evidence>
<dbReference type="GO" id="GO:0035438">
    <property type="term" value="F:cyclic-di-GMP binding"/>
    <property type="evidence" value="ECO:0007669"/>
    <property type="project" value="InterPro"/>
</dbReference>
<protein>
    <submittedName>
        <fullName evidence="2">Pilus assembly protein PilZ</fullName>
    </submittedName>
</protein>
<proteinExistence type="predicted"/>
<organism evidence="2 3">
    <name type="scientific">Rhodoplanes elegans</name>
    <dbReference type="NCBI Taxonomy" id="29408"/>
    <lineage>
        <taxon>Bacteria</taxon>
        <taxon>Pseudomonadati</taxon>
        <taxon>Pseudomonadota</taxon>
        <taxon>Alphaproteobacteria</taxon>
        <taxon>Hyphomicrobiales</taxon>
        <taxon>Nitrobacteraceae</taxon>
        <taxon>Rhodoplanes</taxon>
    </lineage>
</organism>
<accession>A0A327KW84</accession>
<keyword evidence="3" id="KW-1185">Reference proteome</keyword>
<dbReference type="InterPro" id="IPR009875">
    <property type="entry name" value="PilZ_domain"/>
</dbReference>
<dbReference type="EMBL" id="NPEU01000016">
    <property type="protein sequence ID" value="RAI41482.1"/>
    <property type="molecule type" value="Genomic_DNA"/>
</dbReference>
<dbReference type="SUPFAM" id="SSF141371">
    <property type="entry name" value="PilZ domain-like"/>
    <property type="match status" value="1"/>
</dbReference>
<reference evidence="2 3" key="1">
    <citation type="submission" date="2017-07" db="EMBL/GenBank/DDBJ databases">
        <title>Draft Genome Sequences of Select Purple Nonsulfur Bacteria.</title>
        <authorList>
            <person name="Lasarre B."/>
            <person name="Mckinlay J.B."/>
        </authorList>
    </citation>
    <scope>NUCLEOTIDE SEQUENCE [LARGE SCALE GENOMIC DNA]</scope>
    <source>
        <strain evidence="2 3">DSM 11907</strain>
    </source>
</reference>
<feature type="domain" description="PilZ" evidence="1">
    <location>
        <begin position="3"/>
        <end position="82"/>
    </location>
</feature>
<dbReference type="OrthoDB" id="8126926at2"/>
<name>A0A327KW84_9BRAD</name>